<dbReference type="EMBL" id="GGEC01069967">
    <property type="protein sequence ID" value="MBX50451.1"/>
    <property type="molecule type" value="Transcribed_RNA"/>
</dbReference>
<accession>A0A2P2P759</accession>
<sequence length="40" mass="4708">MLDNKLFTKCFYCNSKTLGKKKKTAELQLTVHKLFSQSRK</sequence>
<reference evidence="1" key="1">
    <citation type="submission" date="2018-02" db="EMBL/GenBank/DDBJ databases">
        <title>Rhizophora mucronata_Transcriptome.</title>
        <authorList>
            <person name="Meera S.P."/>
            <person name="Sreeshan A."/>
            <person name="Augustine A."/>
        </authorList>
    </citation>
    <scope>NUCLEOTIDE SEQUENCE</scope>
    <source>
        <tissue evidence="1">Leaf</tissue>
    </source>
</reference>
<name>A0A2P2P759_RHIMU</name>
<protein>
    <submittedName>
        <fullName evidence="1">Uncharacterized protein</fullName>
    </submittedName>
</protein>
<evidence type="ECO:0000313" key="1">
    <source>
        <dbReference type="EMBL" id="MBX50451.1"/>
    </source>
</evidence>
<proteinExistence type="predicted"/>
<organism evidence="1">
    <name type="scientific">Rhizophora mucronata</name>
    <name type="common">Asiatic mangrove</name>
    <dbReference type="NCBI Taxonomy" id="61149"/>
    <lineage>
        <taxon>Eukaryota</taxon>
        <taxon>Viridiplantae</taxon>
        <taxon>Streptophyta</taxon>
        <taxon>Embryophyta</taxon>
        <taxon>Tracheophyta</taxon>
        <taxon>Spermatophyta</taxon>
        <taxon>Magnoliopsida</taxon>
        <taxon>eudicotyledons</taxon>
        <taxon>Gunneridae</taxon>
        <taxon>Pentapetalae</taxon>
        <taxon>rosids</taxon>
        <taxon>fabids</taxon>
        <taxon>Malpighiales</taxon>
        <taxon>Rhizophoraceae</taxon>
        <taxon>Rhizophora</taxon>
    </lineage>
</organism>
<dbReference type="AlphaFoldDB" id="A0A2P2P759"/>